<dbReference type="STRING" id="81972.D7LBQ6"/>
<dbReference type="PANTHER" id="PTHR31260">
    <property type="entry name" value="CYSTATIN/MONELLIN SUPERFAMILY PROTEIN"/>
    <property type="match status" value="1"/>
</dbReference>
<dbReference type="NCBIfam" id="TIGR01572">
    <property type="entry name" value="A_thl_para_3677"/>
    <property type="match status" value="1"/>
</dbReference>
<accession>D7LBQ6</accession>
<dbReference type="Proteomes" id="UP000008694">
    <property type="component" value="Unassembled WGS sequence"/>
</dbReference>
<dbReference type="InterPro" id="IPR006462">
    <property type="entry name" value="MS5"/>
</dbReference>
<name>D7LBQ6_ARALL</name>
<dbReference type="EMBL" id="GL348716">
    <property type="protein sequence ID" value="EFH56019.1"/>
    <property type="molecule type" value="Genomic_DNA"/>
</dbReference>
<keyword evidence="2" id="KW-1185">Reference proteome</keyword>
<protein>
    <submittedName>
        <fullName evidence="1">Uncharacterized protein</fullName>
    </submittedName>
</protein>
<dbReference type="PANTHER" id="PTHR31260:SF39">
    <property type="entry name" value="BNAA09G28770D PROTEIN"/>
    <property type="match status" value="1"/>
</dbReference>
<dbReference type="HOGENOM" id="CLU_053767_0_2_1"/>
<dbReference type="KEGG" id="aly:9317676"/>
<proteinExistence type="predicted"/>
<dbReference type="Pfam" id="PF04776">
    <property type="entry name" value="protein_MS5"/>
    <property type="match status" value="1"/>
</dbReference>
<sequence>MGLHRYNLLKGENYQFVCVQKYHYRLILAPSTYFITVVATDPSTSLPQTFHIRIEEDRHAAFILKCNISRIQGEFNKFDGGLCYPGNMPEWPTEDPFDNGKRFYVLNDSELQDNEWIRLYLELAVTKHLSTQMDPDLSELKIVNAAIDIQVLNEGLNAINATVYISYKDSCEARVGKDVDRIAIVRRNFDERTGCFTLMGMHQSSETIPKKGANQSEAGVGKDVDNIRRSYSKHTSCQETGFECRKNVQES</sequence>
<gene>
    <name evidence="1" type="ORF">ARALYDRAFT_345650</name>
</gene>
<organism evidence="2">
    <name type="scientific">Arabidopsis lyrata subsp. lyrata</name>
    <name type="common">Lyre-leaved rock-cress</name>
    <dbReference type="NCBI Taxonomy" id="81972"/>
    <lineage>
        <taxon>Eukaryota</taxon>
        <taxon>Viridiplantae</taxon>
        <taxon>Streptophyta</taxon>
        <taxon>Embryophyta</taxon>
        <taxon>Tracheophyta</taxon>
        <taxon>Spermatophyta</taxon>
        <taxon>Magnoliopsida</taxon>
        <taxon>eudicotyledons</taxon>
        <taxon>Gunneridae</taxon>
        <taxon>Pentapetalae</taxon>
        <taxon>rosids</taxon>
        <taxon>malvids</taxon>
        <taxon>Brassicales</taxon>
        <taxon>Brassicaceae</taxon>
        <taxon>Camelineae</taxon>
        <taxon>Arabidopsis</taxon>
    </lineage>
</organism>
<dbReference type="Gramene" id="fgenesh1_pg.C_scaffold_4001992">
    <property type="protein sequence ID" value="fgenesh1_pg.C_scaffold_4001992"/>
    <property type="gene ID" value="fgenesh1_pg.C_scaffold_4001992"/>
</dbReference>
<evidence type="ECO:0000313" key="1">
    <source>
        <dbReference type="EMBL" id="EFH56019.1"/>
    </source>
</evidence>
<dbReference type="AlphaFoldDB" id="D7LBQ6"/>
<evidence type="ECO:0000313" key="2">
    <source>
        <dbReference type="Proteomes" id="UP000008694"/>
    </source>
</evidence>
<reference evidence="2" key="1">
    <citation type="journal article" date="2011" name="Nat. Genet.">
        <title>The Arabidopsis lyrata genome sequence and the basis of rapid genome size change.</title>
        <authorList>
            <person name="Hu T.T."/>
            <person name="Pattyn P."/>
            <person name="Bakker E.G."/>
            <person name="Cao J."/>
            <person name="Cheng J.-F."/>
            <person name="Clark R.M."/>
            <person name="Fahlgren N."/>
            <person name="Fawcett J.A."/>
            <person name="Grimwood J."/>
            <person name="Gundlach H."/>
            <person name="Haberer G."/>
            <person name="Hollister J.D."/>
            <person name="Ossowski S."/>
            <person name="Ottilar R.P."/>
            <person name="Salamov A.A."/>
            <person name="Schneeberger K."/>
            <person name="Spannagl M."/>
            <person name="Wang X."/>
            <person name="Yang L."/>
            <person name="Nasrallah M.E."/>
            <person name="Bergelson J."/>
            <person name="Carrington J.C."/>
            <person name="Gaut B.S."/>
            <person name="Schmutz J."/>
            <person name="Mayer K.F.X."/>
            <person name="Van de Peer Y."/>
            <person name="Grigoriev I.V."/>
            <person name="Nordborg M."/>
            <person name="Weigel D."/>
            <person name="Guo Y.-L."/>
        </authorList>
    </citation>
    <scope>NUCLEOTIDE SEQUENCE [LARGE SCALE GENOMIC DNA]</scope>
    <source>
        <strain evidence="2">cv. MN47</strain>
    </source>
</reference>
<dbReference type="OrthoDB" id="1039958at2759"/>